<keyword evidence="7" id="KW-1185">Reference proteome</keyword>
<dbReference type="AlphaFoldDB" id="A0A443RUE7"/>
<evidence type="ECO:0000313" key="7">
    <source>
        <dbReference type="Proteomes" id="UP000288716"/>
    </source>
</evidence>
<dbReference type="PANTHER" id="PTHR19422:SF123">
    <property type="entry name" value="RT1 CLASS I, LOCUS CE15"/>
    <property type="match status" value="1"/>
</dbReference>
<evidence type="ECO:0000256" key="1">
    <source>
        <dbReference type="ARBA" id="ARBA00022670"/>
    </source>
</evidence>
<dbReference type="SUPFAM" id="SSF50630">
    <property type="entry name" value="Acid proteases"/>
    <property type="match status" value="1"/>
</dbReference>
<evidence type="ECO:0000256" key="2">
    <source>
        <dbReference type="ARBA" id="ARBA00022750"/>
    </source>
</evidence>
<organism evidence="6 7">
    <name type="scientific">Leptotrombidium deliense</name>
    <dbReference type="NCBI Taxonomy" id="299467"/>
    <lineage>
        <taxon>Eukaryota</taxon>
        <taxon>Metazoa</taxon>
        <taxon>Ecdysozoa</taxon>
        <taxon>Arthropoda</taxon>
        <taxon>Chelicerata</taxon>
        <taxon>Arachnida</taxon>
        <taxon>Acari</taxon>
        <taxon>Acariformes</taxon>
        <taxon>Trombidiformes</taxon>
        <taxon>Prostigmata</taxon>
        <taxon>Anystina</taxon>
        <taxon>Parasitengona</taxon>
        <taxon>Trombiculoidea</taxon>
        <taxon>Trombiculidae</taxon>
        <taxon>Leptotrombidium</taxon>
    </lineage>
</organism>
<proteinExistence type="predicted"/>
<protein>
    <submittedName>
        <fullName evidence="6">Protease-like protein</fullName>
    </submittedName>
</protein>
<gene>
    <name evidence="6" type="ORF">B4U80_12378</name>
</gene>
<dbReference type="Pfam" id="PF00077">
    <property type="entry name" value="RVP"/>
    <property type="match status" value="1"/>
</dbReference>
<dbReference type="PANTHER" id="PTHR19422">
    <property type="entry name" value="GAG RETROVIRAL POLYPROTEIN"/>
    <property type="match status" value="1"/>
</dbReference>
<dbReference type="PROSITE" id="PS00141">
    <property type="entry name" value="ASP_PROTEASE"/>
    <property type="match status" value="1"/>
</dbReference>
<dbReference type="InterPro" id="IPR034170">
    <property type="entry name" value="Retropepsin-like_cat_dom"/>
</dbReference>
<dbReference type="InterPro" id="IPR033704">
    <property type="entry name" value="dUTPase_trimeric"/>
</dbReference>
<dbReference type="Pfam" id="PF00692">
    <property type="entry name" value="dUTPase"/>
    <property type="match status" value="1"/>
</dbReference>
<dbReference type="InterPro" id="IPR018061">
    <property type="entry name" value="Retropepsins"/>
</dbReference>
<dbReference type="Proteomes" id="UP000288716">
    <property type="component" value="Unassembled WGS sequence"/>
</dbReference>
<reference evidence="6 7" key="1">
    <citation type="journal article" date="2018" name="Gigascience">
        <title>Genomes of trombidid mites reveal novel predicted allergens and laterally-transferred genes associated with secondary metabolism.</title>
        <authorList>
            <person name="Dong X."/>
            <person name="Chaisiri K."/>
            <person name="Xia D."/>
            <person name="Armstrong S.D."/>
            <person name="Fang Y."/>
            <person name="Donnelly M.J."/>
            <person name="Kadowaki T."/>
            <person name="McGarry J.W."/>
            <person name="Darby A.C."/>
            <person name="Makepeace B.L."/>
        </authorList>
    </citation>
    <scope>NUCLEOTIDE SEQUENCE [LARGE SCALE GENOMIC DNA]</scope>
    <source>
        <strain evidence="6">UoL-UT</strain>
    </source>
</reference>
<evidence type="ECO:0000256" key="4">
    <source>
        <dbReference type="SAM" id="MobiDB-lite"/>
    </source>
</evidence>
<dbReference type="EMBL" id="NCKV01031831">
    <property type="protein sequence ID" value="RWS18973.1"/>
    <property type="molecule type" value="Genomic_DNA"/>
</dbReference>
<feature type="region of interest" description="Disordered" evidence="4">
    <location>
        <begin position="1"/>
        <end position="38"/>
    </location>
</feature>
<dbReference type="InterPro" id="IPR001995">
    <property type="entry name" value="Peptidase_A2_cat"/>
</dbReference>
<feature type="non-terminal residue" evidence="6">
    <location>
        <position position="286"/>
    </location>
</feature>
<dbReference type="PROSITE" id="PS50175">
    <property type="entry name" value="ASP_PROT_RETROV"/>
    <property type="match status" value="1"/>
</dbReference>
<dbReference type="Gene3D" id="2.70.40.10">
    <property type="match status" value="1"/>
</dbReference>
<name>A0A443RUE7_9ACAR</name>
<accession>A0A443RUE7</accession>
<dbReference type="InterPro" id="IPR051592">
    <property type="entry name" value="HERV-K_Pro_peptidase_A2"/>
</dbReference>
<dbReference type="Gene3D" id="2.40.70.10">
    <property type="entry name" value="Acid Proteases"/>
    <property type="match status" value="1"/>
</dbReference>
<dbReference type="InterPro" id="IPR029054">
    <property type="entry name" value="dUTPase-like"/>
</dbReference>
<dbReference type="InterPro" id="IPR036157">
    <property type="entry name" value="dUTPase-like_sf"/>
</dbReference>
<evidence type="ECO:0000256" key="3">
    <source>
        <dbReference type="ARBA" id="ARBA00022801"/>
    </source>
</evidence>
<comment type="caution">
    <text evidence="6">The sequence shown here is derived from an EMBL/GenBank/DDBJ whole genome shotgun (WGS) entry which is preliminary data.</text>
</comment>
<dbReference type="GO" id="GO:0004190">
    <property type="term" value="F:aspartic-type endopeptidase activity"/>
    <property type="evidence" value="ECO:0007669"/>
    <property type="project" value="UniProtKB-KW"/>
</dbReference>
<dbReference type="InterPro" id="IPR021109">
    <property type="entry name" value="Peptidase_aspartic_dom_sf"/>
</dbReference>
<dbReference type="SUPFAM" id="SSF51283">
    <property type="entry name" value="dUTPase-like"/>
    <property type="match status" value="1"/>
</dbReference>
<dbReference type="CDD" id="cd05482">
    <property type="entry name" value="HIV_retropepsin_like"/>
    <property type="match status" value="1"/>
</dbReference>
<dbReference type="GO" id="GO:0006508">
    <property type="term" value="P:proteolysis"/>
    <property type="evidence" value="ECO:0007669"/>
    <property type="project" value="UniProtKB-KW"/>
</dbReference>
<keyword evidence="1 6" id="KW-0645">Protease</keyword>
<dbReference type="STRING" id="299467.A0A443RUE7"/>
<dbReference type="CDD" id="cd07557">
    <property type="entry name" value="trimeric_dUTPase"/>
    <property type="match status" value="1"/>
</dbReference>
<evidence type="ECO:0000259" key="5">
    <source>
        <dbReference type="PROSITE" id="PS50175"/>
    </source>
</evidence>
<sequence length="286" mass="30908">MEGPSSGGPKPYLVPPCQFPGLNPEDHKQSPPFLQRASPGSAGVDLCASTDTILDADSGTQIIPTGVFGPPPSGTFFLIIGRASSTLQGLIVYPTVVDNDYTGEIQVLAAPSSQPIFITQGQRIAQALPLPLNDHYPALNRERGSSQPGSSDIFWVQQVTQDRPSLKLQLDKRWFSGIVDTGADSTVISKIHWPSSWPLRVSATHLQGIGQSKNTLQSSKLLKWEDSEGHSGTVQPYVIENLPVNLWGRDILSQLGVIMYSPNELVTQQMLRQGHIPGKGLGRNGQ</sequence>
<feature type="domain" description="Peptidase A2" evidence="5">
    <location>
        <begin position="175"/>
        <end position="251"/>
    </location>
</feature>
<dbReference type="InterPro" id="IPR001969">
    <property type="entry name" value="Aspartic_peptidase_AS"/>
</dbReference>
<dbReference type="OrthoDB" id="419889at2759"/>
<dbReference type="VEuPathDB" id="VectorBase:LDEU013067"/>
<keyword evidence="3" id="KW-0378">Hydrolase</keyword>
<evidence type="ECO:0000313" key="6">
    <source>
        <dbReference type="EMBL" id="RWS18973.1"/>
    </source>
</evidence>
<keyword evidence="2" id="KW-0064">Aspartyl protease</keyword>